<evidence type="ECO:0000256" key="12">
    <source>
        <dbReference type="ARBA" id="ARBA00079594"/>
    </source>
</evidence>
<evidence type="ECO:0000256" key="13">
    <source>
        <dbReference type="RuleBase" id="RU361153"/>
    </source>
</evidence>
<evidence type="ECO:0000256" key="14">
    <source>
        <dbReference type="SAM" id="MobiDB-lite"/>
    </source>
</evidence>
<sequence>MSLSSLWSSRRRLVAPTVLLLAATFSVSAQDGKSVLKYAGVNLSGAEFNSGKKPGTLYKDYTYPGPTDYGYFAGKGMNIVRLPFLWERLQPTAKGEFDPAQLAQIKKAVAQAKASGLHLILDPHNYAKYNGALIGSAGAPAEVFADLWRRLATEFKNDDTVIFGLMNEPNAVSSTDWAAAAQAAINAIRKAGAKNLVLVPGTAYTGAHSWRSTYYGTSNAVALQPLKDPGNRMAFEAHQYFDKDNSGTKGECVSAGAGAGAEKLAGFVSWLRENKKVGFIGEFATADTPVCNQALEGMLSYIEQNKDVIVGWTWWAAGAWWKNDYPFNVQPNKDGSDRPQMSILSKHARKITGK</sequence>
<feature type="domain" description="Glycoside hydrolase family 5" evidence="16">
    <location>
        <begin position="44"/>
        <end position="317"/>
    </location>
</feature>
<keyword evidence="18" id="KW-1185">Reference proteome</keyword>
<gene>
    <name evidence="17" type="ORF">XTALMG727_3760</name>
</gene>
<dbReference type="InterPro" id="IPR001547">
    <property type="entry name" value="Glyco_hydro_5"/>
</dbReference>
<name>A0A0K3A795_9XANT</name>
<organism evidence="17 18">
    <name type="scientific">Xanthomonas graminis pv. arrhenatheri LMG 727</name>
    <dbReference type="NCBI Taxonomy" id="1195923"/>
    <lineage>
        <taxon>Bacteria</taxon>
        <taxon>Pseudomonadati</taxon>
        <taxon>Pseudomonadota</taxon>
        <taxon>Gammaproteobacteria</taxon>
        <taxon>Lysobacterales</taxon>
        <taxon>Lysobacteraceae</taxon>
        <taxon>Xanthomonas</taxon>
        <taxon>Xanthomonas translucens group</taxon>
        <taxon>Xanthomonas graminis</taxon>
    </lineage>
</organism>
<keyword evidence="5 13" id="KW-0378">Hydrolase</keyword>
<reference evidence="18" key="1">
    <citation type="submission" date="2015-07" db="EMBL/GenBank/DDBJ databases">
        <authorList>
            <person name="Wibberg D."/>
        </authorList>
    </citation>
    <scope>NUCLEOTIDE SEQUENCE [LARGE SCALE GENOMIC DNA]</scope>
</reference>
<comment type="similarity">
    <text evidence="2 13">Belongs to the glycosyl hydrolase 5 (cellulase A) family.</text>
</comment>
<evidence type="ECO:0000256" key="8">
    <source>
        <dbReference type="ARBA" id="ARBA00023295"/>
    </source>
</evidence>
<evidence type="ECO:0000259" key="16">
    <source>
        <dbReference type="Pfam" id="PF00150"/>
    </source>
</evidence>
<accession>A0A0K3A795</accession>
<evidence type="ECO:0000256" key="7">
    <source>
        <dbReference type="ARBA" id="ARBA00023277"/>
    </source>
</evidence>
<keyword evidence="6" id="KW-0136">Cellulose degradation</keyword>
<evidence type="ECO:0000313" key="18">
    <source>
        <dbReference type="Proteomes" id="UP000046187"/>
    </source>
</evidence>
<keyword evidence="8 13" id="KW-0326">Glycosidase</keyword>
<feature type="signal peptide" evidence="15">
    <location>
        <begin position="1"/>
        <end position="29"/>
    </location>
</feature>
<feature type="region of interest" description="Disordered" evidence="14">
    <location>
        <begin position="332"/>
        <end position="354"/>
    </location>
</feature>
<dbReference type="PANTHER" id="PTHR34142">
    <property type="entry name" value="ENDO-BETA-1,4-GLUCANASE A"/>
    <property type="match status" value="1"/>
</dbReference>
<dbReference type="PANTHER" id="PTHR34142:SF1">
    <property type="entry name" value="GLYCOSIDE HYDROLASE FAMILY 5 DOMAIN-CONTAINING PROTEIN"/>
    <property type="match status" value="1"/>
</dbReference>
<dbReference type="InterPro" id="IPR017853">
    <property type="entry name" value="GH"/>
</dbReference>
<evidence type="ECO:0000256" key="6">
    <source>
        <dbReference type="ARBA" id="ARBA00023001"/>
    </source>
</evidence>
<keyword evidence="9" id="KW-0624">Polysaccharide degradation</keyword>
<comment type="catalytic activity">
    <reaction evidence="1">
        <text>Endohydrolysis of (1-&gt;4)-beta-D-glucosidic linkages in cellulose, lichenin and cereal beta-D-glucans.</text>
        <dbReference type="EC" id="3.2.1.4"/>
    </reaction>
</comment>
<dbReference type="PROSITE" id="PS00659">
    <property type="entry name" value="GLYCOSYL_HYDROL_F5"/>
    <property type="match status" value="1"/>
</dbReference>
<evidence type="ECO:0000256" key="15">
    <source>
        <dbReference type="SAM" id="SignalP"/>
    </source>
</evidence>
<dbReference type="FunFam" id="3.20.20.80:FF:000124">
    <property type="entry name" value="Exported cellulase"/>
    <property type="match status" value="1"/>
</dbReference>
<evidence type="ECO:0000256" key="4">
    <source>
        <dbReference type="ARBA" id="ARBA00022729"/>
    </source>
</evidence>
<evidence type="ECO:0000256" key="10">
    <source>
        <dbReference type="ARBA" id="ARBA00068340"/>
    </source>
</evidence>
<evidence type="ECO:0000256" key="2">
    <source>
        <dbReference type="ARBA" id="ARBA00005641"/>
    </source>
</evidence>
<evidence type="ECO:0000256" key="3">
    <source>
        <dbReference type="ARBA" id="ARBA00012601"/>
    </source>
</evidence>
<dbReference type="Pfam" id="PF00150">
    <property type="entry name" value="Cellulase"/>
    <property type="match status" value="1"/>
</dbReference>
<keyword evidence="7" id="KW-0119">Carbohydrate metabolism</keyword>
<dbReference type="RefSeq" id="WP_053836581.1">
    <property type="nucleotide sequence ID" value="NZ_CXOI01000074.1"/>
</dbReference>
<evidence type="ECO:0000256" key="5">
    <source>
        <dbReference type="ARBA" id="ARBA00022801"/>
    </source>
</evidence>
<dbReference type="EC" id="3.2.1.4" evidence="3"/>
<dbReference type="Gene3D" id="3.20.20.80">
    <property type="entry name" value="Glycosidases"/>
    <property type="match status" value="1"/>
</dbReference>
<keyword evidence="4 15" id="KW-0732">Signal</keyword>
<evidence type="ECO:0000256" key="11">
    <source>
        <dbReference type="ARBA" id="ARBA00077338"/>
    </source>
</evidence>
<dbReference type="EMBL" id="CXOI01000074">
    <property type="protein sequence ID" value="CTP92394.1"/>
    <property type="molecule type" value="Genomic_DNA"/>
</dbReference>
<dbReference type="InterPro" id="IPR018087">
    <property type="entry name" value="Glyco_hydro_5_CS"/>
</dbReference>
<evidence type="ECO:0000256" key="9">
    <source>
        <dbReference type="ARBA" id="ARBA00023326"/>
    </source>
</evidence>
<proteinExistence type="inferred from homology"/>
<feature type="chain" id="PRO_5005493710" description="Endoglucanase" evidence="15">
    <location>
        <begin position="30"/>
        <end position="354"/>
    </location>
</feature>
<evidence type="ECO:0000256" key="1">
    <source>
        <dbReference type="ARBA" id="ARBA00000966"/>
    </source>
</evidence>
<dbReference type="Proteomes" id="UP000046187">
    <property type="component" value="Unassembled WGS sequence"/>
</dbReference>
<evidence type="ECO:0000313" key="17">
    <source>
        <dbReference type="EMBL" id="CTP92394.1"/>
    </source>
</evidence>
<protein>
    <recommendedName>
        <fullName evidence="10">Endoglucanase</fullName>
        <ecNumber evidence="3">3.2.1.4</ecNumber>
    </recommendedName>
    <alternativeName>
        <fullName evidence="11">Cellulase</fullName>
    </alternativeName>
    <alternativeName>
        <fullName evidence="12">Endo-1,4-beta-glucanase</fullName>
    </alternativeName>
</protein>
<dbReference type="GO" id="GO:0008810">
    <property type="term" value="F:cellulase activity"/>
    <property type="evidence" value="ECO:0007669"/>
    <property type="project" value="UniProtKB-EC"/>
</dbReference>
<dbReference type="SUPFAM" id="SSF51445">
    <property type="entry name" value="(Trans)glycosidases"/>
    <property type="match status" value="1"/>
</dbReference>
<dbReference type="AlphaFoldDB" id="A0A0K3A795"/>
<dbReference type="GO" id="GO:0030245">
    <property type="term" value="P:cellulose catabolic process"/>
    <property type="evidence" value="ECO:0007669"/>
    <property type="project" value="UniProtKB-KW"/>
</dbReference>